<keyword evidence="3" id="KW-1015">Disulfide bond</keyword>
<comment type="caution">
    <text evidence="6">The sequence shown here is derived from an EMBL/GenBank/DDBJ whole genome shotgun (WGS) entry which is preliminary data.</text>
</comment>
<evidence type="ECO:0000313" key="7">
    <source>
        <dbReference type="Proteomes" id="UP000700732"/>
    </source>
</evidence>
<sequence length="203" mass="22980">MAMFSKLEKFAFYKWLLPIGVAGAMLTGCSEYNEQSLPWPYVNRFDVNDQGWRVNVIQPEVGSAPVHSKAGGNRDGYIYAFDQFTTFWYFIASQAFVTEARKSYNRTLRFDLKQLATDAPLDGNDILLTNGIDTLRYNTNHHPGTTWTSYSVRMNELSGWKKGSSPATKADIQTVLQNLTDLRIRGEYRTGADTCGLDNAMIY</sequence>
<feature type="domain" description="Laminin IV type A" evidence="5">
    <location>
        <begin position="47"/>
        <end position="203"/>
    </location>
</feature>
<evidence type="ECO:0000256" key="2">
    <source>
        <dbReference type="ARBA" id="ARBA00022737"/>
    </source>
</evidence>
<keyword evidence="2" id="KW-0677">Repeat</keyword>
<dbReference type="PROSITE" id="PS51257">
    <property type="entry name" value="PROKAR_LIPOPROTEIN"/>
    <property type="match status" value="1"/>
</dbReference>
<evidence type="ECO:0000313" key="6">
    <source>
        <dbReference type="EMBL" id="MBC3791979.1"/>
    </source>
</evidence>
<keyword evidence="4" id="KW-0325">Glycoprotein</keyword>
<keyword evidence="1" id="KW-0732">Signal</keyword>
<dbReference type="InterPro" id="IPR000034">
    <property type="entry name" value="Laminin_IV"/>
</dbReference>
<evidence type="ECO:0000256" key="3">
    <source>
        <dbReference type="ARBA" id="ARBA00023157"/>
    </source>
</evidence>
<dbReference type="EMBL" id="VFIA01000013">
    <property type="protein sequence ID" value="MBC3791979.1"/>
    <property type="molecule type" value="Genomic_DNA"/>
</dbReference>
<gene>
    <name evidence="6" type="ORF">FH603_2488</name>
</gene>
<evidence type="ECO:0000256" key="1">
    <source>
        <dbReference type="ARBA" id="ARBA00022729"/>
    </source>
</evidence>
<dbReference type="PROSITE" id="PS51115">
    <property type="entry name" value="LAMININ_IVA"/>
    <property type="match status" value="1"/>
</dbReference>
<accession>A0ABR6W606</accession>
<reference evidence="6 7" key="1">
    <citation type="submission" date="2019-06" db="EMBL/GenBank/DDBJ databases">
        <title>Spirosoma utsteinense sp. nov. isolated from Antarctic ice-free soils.</title>
        <authorList>
            <person name="Tahon G."/>
        </authorList>
    </citation>
    <scope>NUCLEOTIDE SEQUENCE [LARGE SCALE GENOMIC DNA]</scope>
    <source>
        <strain evidence="6 7">LMG 31447</strain>
    </source>
</reference>
<evidence type="ECO:0000256" key="4">
    <source>
        <dbReference type="ARBA" id="ARBA00023180"/>
    </source>
</evidence>
<evidence type="ECO:0000259" key="5">
    <source>
        <dbReference type="PROSITE" id="PS51115"/>
    </source>
</evidence>
<keyword evidence="7" id="KW-1185">Reference proteome</keyword>
<dbReference type="Proteomes" id="UP000700732">
    <property type="component" value="Unassembled WGS sequence"/>
</dbReference>
<protein>
    <recommendedName>
        <fullName evidence="5">Laminin IV type A domain-containing protein</fullName>
    </recommendedName>
</protein>
<name>A0ABR6W606_9BACT</name>
<organism evidence="6 7">
    <name type="scientific">Spirosoma utsteinense</name>
    <dbReference type="NCBI Taxonomy" id="2585773"/>
    <lineage>
        <taxon>Bacteria</taxon>
        <taxon>Pseudomonadati</taxon>
        <taxon>Bacteroidota</taxon>
        <taxon>Cytophagia</taxon>
        <taxon>Cytophagales</taxon>
        <taxon>Cytophagaceae</taxon>
        <taxon>Spirosoma</taxon>
    </lineage>
</organism>
<dbReference type="RefSeq" id="WP_235985382.1">
    <property type="nucleotide sequence ID" value="NZ_VFIA01000013.1"/>
</dbReference>
<proteinExistence type="predicted"/>
<dbReference type="Pfam" id="PF00052">
    <property type="entry name" value="Laminin_B"/>
    <property type="match status" value="1"/>
</dbReference>
<dbReference type="SMART" id="SM00281">
    <property type="entry name" value="LamB"/>
    <property type="match status" value="1"/>
</dbReference>